<evidence type="ECO:0000313" key="2">
    <source>
        <dbReference type="Proteomes" id="UP000494249"/>
    </source>
</evidence>
<dbReference type="RefSeq" id="WP_208459285.1">
    <property type="nucleotide sequence ID" value="NZ_CADFGL010000087.1"/>
</dbReference>
<gene>
    <name evidence="1" type="ORF">LMG22037_06648</name>
</gene>
<name>A0A6J5CSS1_9BURK</name>
<organism evidence="1 2">
    <name type="scientific">Paraburkholderia phenoliruptrix</name>
    <dbReference type="NCBI Taxonomy" id="252970"/>
    <lineage>
        <taxon>Bacteria</taxon>
        <taxon>Pseudomonadati</taxon>
        <taxon>Pseudomonadota</taxon>
        <taxon>Betaproteobacteria</taxon>
        <taxon>Burkholderiales</taxon>
        <taxon>Burkholderiaceae</taxon>
        <taxon>Paraburkholderia</taxon>
    </lineage>
</organism>
<dbReference type="EMBL" id="CADIKB010000095">
    <property type="protein sequence ID" value="CAB3742928.1"/>
    <property type="molecule type" value="Genomic_DNA"/>
</dbReference>
<proteinExistence type="predicted"/>
<evidence type="ECO:0000313" key="1">
    <source>
        <dbReference type="EMBL" id="CAB3742928.1"/>
    </source>
</evidence>
<sequence>MRTYGRITNEDGSKTWVVVGTDANGYNDSVYVTTLAQCLKLNLGESPIYANYGIPQYQTIVTQVLPDYYVMQTQTQFSQYFASLTISRVQGSSPPIYNVNAVCHSGALLTPYVDSSVVAPQINNTFILDSSTLG</sequence>
<reference evidence="1 2" key="1">
    <citation type="submission" date="2020-04" db="EMBL/GenBank/DDBJ databases">
        <authorList>
            <person name="De Canck E."/>
        </authorList>
    </citation>
    <scope>NUCLEOTIDE SEQUENCE [LARGE SCALE GENOMIC DNA]</scope>
    <source>
        <strain evidence="1 2">LMG 22037</strain>
    </source>
</reference>
<dbReference type="Proteomes" id="UP000494249">
    <property type="component" value="Unassembled WGS sequence"/>
</dbReference>
<accession>A0A6J5CSS1</accession>
<dbReference type="AlphaFoldDB" id="A0A6J5CSS1"/>
<protein>
    <submittedName>
        <fullName evidence="1">Uncharacterized protein</fullName>
    </submittedName>
</protein>